<evidence type="ECO:0000256" key="2">
    <source>
        <dbReference type="ARBA" id="ARBA00004838"/>
    </source>
</evidence>
<dbReference type="GO" id="GO:0006094">
    <property type="term" value="P:gluconeogenesis"/>
    <property type="evidence" value="ECO:0007669"/>
    <property type="project" value="TreeGrafter"/>
</dbReference>
<evidence type="ECO:0000256" key="10">
    <source>
        <dbReference type="PIRSR" id="PIRSR000724-2"/>
    </source>
</evidence>
<evidence type="ECO:0000313" key="12">
    <source>
        <dbReference type="EMBL" id="OGL79659.1"/>
    </source>
</evidence>
<evidence type="ECO:0000256" key="1">
    <source>
        <dbReference type="ARBA" id="ARBA00000642"/>
    </source>
</evidence>
<dbReference type="GO" id="GO:0005524">
    <property type="term" value="F:ATP binding"/>
    <property type="evidence" value="ECO:0007669"/>
    <property type="project" value="UniProtKB-KW"/>
</dbReference>
<dbReference type="GO" id="GO:0006096">
    <property type="term" value="P:glycolytic process"/>
    <property type="evidence" value="ECO:0007669"/>
    <property type="project" value="UniProtKB-KW"/>
</dbReference>
<keyword evidence="7 11" id="KW-0418">Kinase</keyword>
<comment type="caution">
    <text evidence="12">The sequence shown here is derived from an EMBL/GenBank/DDBJ whole genome shotgun (WGS) entry which is preliminary data.</text>
</comment>
<comment type="pathway">
    <text evidence="2">Carbohydrate degradation; glycolysis; pyruvate from D-glyceraldehyde 3-phosphate: step 2/5.</text>
</comment>
<dbReference type="EC" id="2.7.2.3" evidence="4 11"/>
<evidence type="ECO:0000256" key="11">
    <source>
        <dbReference type="RuleBase" id="RU000532"/>
    </source>
</evidence>
<dbReference type="AlphaFoldDB" id="A0A1F7UN20"/>
<sequence>MTMKLRPLPPGKDLGCLRIYVRVDWNIPHSGEMGEEESLKITRSYPLLFNLRKRGAIVFVLTHLGRPKGRDKTYSTKPLATLVKVHSGLPITFMDVDLASDAGRKKFARDVDVYTPGDVVLLENVRFQAGEETNDPKLVAAYAKHADAFVNDAFASCHRAHASVTGLAKALPSFAGPALLQEVSKVGKLLERPKRPYLAFIGGSKLTTKLPVIQSLLKTADRVYVGGAMAHAFFTAKRMPIGASYIEKEGVSDAKKIMGHPKLVLPGDVCVAKKLAPGARPRCVALSAVKKQDVIGDIGTETMRAWASDIRTAKTIVWNGPVGVTELPAFSHGSLVLGRAIAARSRGKTYGVVGGGDTLPVVARTGMSEYFDFISTGGGAMLEFIATRGKLPGLSVLSGTQKKGIPAVVHSKKEHGSACGPTSRKKC</sequence>
<evidence type="ECO:0000256" key="7">
    <source>
        <dbReference type="ARBA" id="ARBA00022777"/>
    </source>
</evidence>
<protein>
    <recommendedName>
        <fullName evidence="4 11">Phosphoglycerate kinase</fullName>
        <ecNumber evidence="4 11">2.7.2.3</ecNumber>
    </recommendedName>
</protein>
<gene>
    <name evidence="12" type="ORF">A3E39_00885</name>
</gene>
<dbReference type="InterPro" id="IPR036043">
    <property type="entry name" value="Phosphoglycerate_kinase_sf"/>
</dbReference>
<dbReference type="GO" id="GO:0005829">
    <property type="term" value="C:cytosol"/>
    <property type="evidence" value="ECO:0007669"/>
    <property type="project" value="TreeGrafter"/>
</dbReference>
<dbReference type="SUPFAM" id="SSF53748">
    <property type="entry name" value="Phosphoglycerate kinase"/>
    <property type="match status" value="1"/>
</dbReference>
<name>A0A1F7UN20_9BACT</name>
<dbReference type="Gene3D" id="3.40.50.1260">
    <property type="entry name" value="Phosphoglycerate kinase, N-terminal domain"/>
    <property type="match status" value="2"/>
</dbReference>
<dbReference type="InterPro" id="IPR015824">
    <property type="entry name" value="Phosphoglycerate_kinase_N"/>
</dbReference>
<reference evidence="12 13" key="1">
    <citation type="journal article" date="2016" name="Nat. Commun.">
        <title>Thousands of microbial genomes shed light on interconnected biogeochemical processes in an aquifer system.</title>
        <authorList>
            <person name="Anantharaman K."/>
            <person name="Brown C.T."/>
            <person name="Hug L.A."/>
            <person name="Sharon I."/>
            <person name="Castelle C.J."/>
            <person name="Probst A.J."/>
            <person name="Thomas B.C."/>
            <person name="Singh A."/>
            <person name="Wilkins M.J."/>
            <person name="Karaoz U."/>
            <person name="Brodie E.L."/>
            <person name="Williams K.H."/>
            <person name="Hubbard S.S."/>
            <person name="Banfield J.F."/>
        </authorList>
    </citation>
    <scope>NUCLEOTIDE SEQUENCE [LARGE SCALE GENOMIC DNA]</scope>
</reference>
<keyword evidence="6" id="KW-0547">Nucleotide-binding</keyword>
<keyword evidence="5 11" id="KW-0808">Transferase</keyword>
<dbReference type="PRINTS" id="PR00477">
    <property type="entry name" value="PHGLYCKINASE"/>
</dbReference>
<evidence type="ECO:0000256" key="9">
    <source>
        <dbReference type="ARBA" id="ARBA00023152"/>
    </source>
</evidence>
<evidence type="ECO:0000256" key="6">
    <source>
        <dbReference type="ARBA" id="ARBA00022741"/>
    </source>
</evidence>
<evidence type="ECO:0000256" key="8">
    <source>
        <dbReference type="ARBA" id="ARBA00022840"/>
    </source>
</evidence>
<evidence type="ECO:0000313" key="13">
    <source>
        <dbReference type="Proteomes" id="UP000176603"/>
    </source>
</evidence>
<proteinExistence type="inferred from homology"/>
<dbReference type="InterPro" id="IPR001576">
    <property type="entry name" value="Phosphoglycerate_kinase"/>
</dbReference>
<dbReference type="Pfam" id="PF00162">
    <property type="entry name" value="PGK"/>
    <property type="match status" value="1"/>
</dbReference>
<evidence type="ECO:0000256" key="4">
    <source>
        <dbReference type="ARBA" id="ARBA00013061"/>
    </source>
</evidence>
<comment type="similarity">
    <text evidence="3 11">Belongs to the phosphoglycerate kinase family.</text>
</comment>
<feature type="binding site" evidence="10">
    <location>
        <position position="209"/>
    </location>
    <ligand>
        <name>ATP</name>
        <dbReference type="ChEBI" id="CHEBI:30616"/>
    </ligand>
</feature>
<dbReference type="PANTHER" id="PTHR11406">
    <property type="entry name" value="PHOSPHOGLYCERATE KINASE"/>
    <property type="match status" value="1"/>
</dbReference>
<dbReference type="STRING" id="1802399.A3E39_00885"/>
<feature type="binding site" evidence="10">
    <location>
        <position position="326"/>
    </location>
    <ligand>
        <name>ATP</name>
        <dbReference type="ChEBI" id="CHEBI:30616"/>
    </ligand>
</feature>
<dbReference type="GO" id="GO:0004618">
    <property type="term" value="F:phosphoglycerate kinase activity"/>
    <property type="evidence" value="ECO:0007669"/>
    <property type="project" value="UniProtKB-EC"/>
</dbReference>
<keyword evidence="8 10" id="KW-0067">ATP-binding</keyword>
<evidence type="ECO:0000256" key="5">
    <source>
        <dbReference type="ARBA" id="ARBA00022679"/>
    </source>
</evidence>
<dbReference type="Proteomes" id="UP000176603">
    <property type="component" value="Unassembled WGS sequence"/>
</dbReference>
<feature type="binding site" evidence="10">
    <location>
        <begin position="355"/>
        <end position="358"/>
    </location>
    <ligand>
        <name>ATP</name>
        <dbReference type="ChEBI" id="CHEBI:30616"/>
    </ligand>
</feature>
<dbReference type="PIRSF" id="PIRSF000724">
    <property type="entry name" value="Pgk"/>
    <property type="match status" value="1"/>
</dbReference>
<comment type="catalytic activity">
    <reaction evidence="1 11">
        <text>(2R)-3-phosphoglycerate + ATP = (2R)-3-phospho-glyceroyl phosphate + ADP</text>
        <dbReference type="Rhea" id="RHEA:14801"/>
        <dbReference type="ChEBI" id="CHEBI:30616"/>
        <dbReference type="ChEBI" id="CHEBI:57604"/>
        <dbReference type="ChEBI" id="CHEBI:58272"/>
        <dbReference type="ChEBI" id="CHEBI:456216"/>
        <dbReference type="EC" id="2.7.2.3"/>
    </reaction>
</comment>
<accession>A0A1F7UN20</accession>
<organism evidence="12 13">
    <name type="scientific">Candidatus Uhrbacteria bacterium RIFCSPHIGHO2_12_FULL_60_25</name>
    <dbReference type="NCBI Taxonomy" id="1802399"/>
    <lineage>
        <taxon>Bacteria</taxon>
        <taxon>Candidatus Uhriibacteriota</taxon>
    </lineage>
</organism>
<keyword evidence="9" id="KW-0324">Glycolysis</keyword>
<dbReference type="GO" id="GO:0043531">
    <property type="term" value="F:ADP binding"/>
    <property type="evidence" value="ECO:0007669"/>
    <property type="project" value="TreeGrafter"/>
</dbReference>
<dbReference type="PANTHER" id="PTHR11406:SF23">
    <property type="entry name" value="PHOSPHOGLYCERATE KINASE 1, CHLOROPLASTIC-RELATED"/>
    <property type="match status" value="1"/>
</dbReference>
<dbReference type="FunFam" id="3.40.50.1260:FF:000031">
    <property type="entry name" value="Phosphoglycerate kinase 1"/>
    <property type="match status" value="1"/>
</dbReference>
<dbReference type="EMBL" id="MGEH01000004">
    <property type="protein sequence ID" value="OGL79659.1"/>
    <property type="molecule type" value="Genomic_DNA"/>
</dbReference>
<evidence type="ECO:0000256" key="3">
    <source>
        <dbReference type="ARBA" id="ARBA00008982"/>
    </source>
</evidence>